<dbReference type="RefSeq" id="WP_012528235.1">
    <property type="nucleotide sequence ID" value="NC_011891.1"/>
</dbReference>
<dbReference type="InterPro" id="IPR036291">
    <property type="entry name" value="NAD(P)-bd_dom_sf"/>
</dbReference>
<dbReference type="SUPFAM" id="SSF51735">
    <property type="entry name" value="NAD(P)-binding Rossmann-fold domains"/>
    <property type="match status" value="1"/>
</dbReference>
<accession>B8JBL1</accession>
<dbReference type="Pfam" id="PF01658">
    <property type="entry name" value="Inos-1-P_synth"/>
    <property type="match status" value="1"/>
</dbReference>
<keyword evidence="3" id="KW-0413">Isomerase</keyword>
<dbReference type="InterPro" id="IPR013021">
    <property type="entry name" value="Myo-inos-1-P_Synthase_GAPDH"/>
</dbReference>
<dbReference type="EC" id="5.5.1.4" evidence="3"/>
<dbReference type="PANTHER" id="PTHR11510">
    <property type="entry name" value="MYO-INOSITOL-1 PHOSPHATE SYNTHASE"/>
    <property type="match status" value="1"/>
</dbReference>
<dbReference type="AlphaFoldDB" id="B8JBL1"/>
<dbReference type="GO" id="GO:0006021">
    <property type="term" value="P:inositol biosynthetic process"/>
    <property type="evidence" value="ECO:0007669"/>
    <property type="project" value="InterPro"/>
</dbReference>
<dbReference type="SUPFAM" id="SSF55347">
    <property type="entry name" value="Glyceraldehyde-3-phosphate dehydrogenase-like, C-terminal domain"/>
    <property type="match status" value="1"/>
</dbReference>
<sequence>MKIVSGLKPLRKGEKLAVLMPGMGAVATTAIAGVHAVRKKLAQPVGSLTQLGHFLDDGHNHGRLIKDVLPLASFDDLVFGGWDPIPDDVYAAACRARVLNRDHLEPLKAELEAIKPMPAVFDTEWVRRLDGPNVKKGSLREKAEALQADIRGFMEKHRCARGVMVWTGSTEVYAEIGPAHASLEAFEAALDRNDPTIAPSMVYAYAAMKTGLPFMNGAPNLSQDTPALRELAEREGIVTGGKDFKTGQTLMKTTIAPMLHARLLGLDGWFSTNILGNRDGEVLDDAASFKTKEVSKLSVLDSILSPKQHPELYGDIDHKVTIHYYPPRGDNKEGWDAIDLYGWLGYPMQIKVNFQCRDSILAAPLAVDLAILADLAQRAGEKGPQEWLSFFFKSPVTAAGNGAVHDLFQQQTNLFAKLREYADAAAQAAKQAAVG</sequence>
<dbReference type="EMBL" id="CP001359">
    <property type="protein sequence ID" value="ACL67619.1"/>
    <property type="molecule type" value="Genomic_DNA"/>
</dbReference>
<evidence type="ECO:0000313" key="4">
    <source>
        <dbReference type="Proteomes" id="UP000007089"/>
    </source>
</evidence>
<evidence type="ECO:0000313" key="3">
    <source>
        <dbReference type="EMBL" id="ACL67619.1"/>
    </source>
</evidence>
<dbReference type="PIRSF" id="PIRSF015578">
    <property type="entry name" value="Myoinos-ppht_syn"/>
    <property type="match status" value="1"/>
</dbReference>
<keyword evidence="4" id="KW-1185">Reference proteome</keyword>
<comment type="similarity">
    <text evidence="1">Belongs to the myo-inositol 1-phosphate synthase family.</text>
</comment>
<dbReference type="Gene3D" id="3.30.360.10">
    <property type="entry name" value="Dihydrodipicolinate Reductase, domain 2"/>
    <property type="match status" value="1"/>
</dbReference>
<gene>
    <name evidence="3" type="ordered locus">A2cp1_4302</name>
</gene>
<dbReference type="KEGG" id="acp:A2cp1_4302"/>
<proteinExistence type="inferred from homology"/>
<dbReference type="HOGENOM" id="CLU_021486_0_0_7"/>
<dbReference type="GO" id="GO:0008654">
    <property type="term" value="P:phospholipid biosynthetic process"/>
    <property type="evidence" value="ECO:0007669"/>
    <property type="project" value="InterPro"/>
</dbReference>
<feature type="domain" description="Myo-inositol-1-phosphate synthase GAPDH-like" evidence="2">
    <location>
        <begin position="247"/>
        <end position="359"/>
    </location>
</feature>
<evidence type="ECO:0000259" key="2">
    <source>
        <dbReference type="Pfam" id="PF01658"/>
    </source>
</evidence>
<dbReference type="Gene3D" id="3.40.50.720">
    <property type="entry name" value="NAD(P)-binding Rossmann-like Domain"/>
    <property type="match status" value="1"/>
</dbReference>
<dbReference type="Proteomes" id="UP000007089">
    <property type="component" value="Chromosome"/>
</dbReference>
<reference evidence="3" key="1">
    <citation type="submission" date="2009-01" db="EMBL/GenBank/DDBJ databases">
        <title>Complete sequence of Anaeromyxobacter dehalogenans 2CP-1.</title>
        <authorList>
            <consortium name="US DOE Joint Genome Institute"/>
            <person name="Lucas S."/>
            <person name="Copeland A."/>
            <person name="Lapidus A."/>
            <person name="Glavina del Rio T."/>
            <person name="Dalin E."/>
            <person name="Tice H."/>
            <person name="Bruce D."/>
            <person name="Goodwin L."/>
            <person name="Pitluck S."/>
            <person name="Saunders E."/>
            <person name="Brettin T."/>
            <person name="Detter J.C."/>
            <person name="Han C."/>
            <person name="Larimer F."/>
            <person name="Land M."/>
            <person name="Hauser L."/>
            <person name="Kyrpides N."/>
            <person name="Ovchinnikova G."/>
            <person name="Beliaev A.S."/>
            <person name="Richardson P."/>
        </authorList>
    </citation>
    <scope>NUCLEOTIDE SEQUENCE</scope>
    <source>
        <strain evidence="3">2CP-1</strain>
    </source>
</reference>
<dbReference type="InterPro" id="IPR002587">
    <property type="entry name" value="Myo-inos-1-P_Synthase"/>
</dbReference>
<dbReference type="GO" id="GO:0004512">
    <property type="term" value="F:inositol-3-phosphate synthase activity"/>
    <property type="evidence" value="ECO:0007669"/>
    <property type="project" value="UniProtKB-EC"/>
</dbReference>
<evidence type="ECO:0000256" key="1">
    <source>
        <dbReference type="ARBA" id="ARBA00010813"/>
    </source>
</evidence>
<protein>
    <submittedName>
        <fullName evidence="3">Inositol-3-phosphate synthase</fullName>
        <ecNumber evidence="3">5.5.1.4</ecNumber>
    </submittedName>
</protein>
<name>B8JBL1_ANAD2</name>
<dbReference type="Pfam" id="PF07994">
    <property type="entry name" value="NAD_binding_5"/>
    <property type="match status" value="1"/>
</dbReference>
<organism evidence="3 4">
    <name type="scientific">Anaeromyxobacter dehalogenans (strain ATCC BAA-258 / DSM 21875 / 2CP-1)</name>
    <dbReference type="NCBI Taxonomy" id="455488"/>
    <lineage>
        <taxon>Bacteria</taxon>
        <taxon>Pseudomonadati</taxon>
        <taxon>Myxococcota</taxon>
        <taxon>Myxococcia</taxon>
        <taxon>Myxococcales</taxon>
        <taxon>Cystobacterineae</taxon>
        <taxon>Anaeromyxobacteraceae</taxon>
        <taxon>Anaeromyxobacter</taxon>
    </lineage>
</organism>